<accession>A0A263D144</accession>
<evidence type="ECO:0000313" key="2">
    <source>
        <dbReference type="EMBL" id="OZM72160.1"/>
    </source>
</evidence>
<comment type="caution">
    <text evidence="2">The sequence shown here is derived from an EMBL/GenBank/DDBJ whole genome shotgun (WGS) entry which is preliminary data.</text>
</comment>
<dbReference type="InterPro" id="IPR029058">
    <property type="entry name" value="AB_hydrolase_fold"/>
</dbReference>
<dbReference type="GO" id="GO:0008236">
    <property type="term" value="F:serine-type peptidase activity"/>
    <property type="evidence" value="ECO:0007669"/>
    <property type="project" value="InterPro"/>
</dbReference>
<evidence type="ECO:0000313" key="3">
    <source>
        <dbReference type="Proteomes" id="UP000242444"/>
    </source>
</evidence>
<keyword evidence="2" id="KW-0378">Hydrolase</keyword>
<keyword evidence="3" id="KW-1185">Reference proteome</keyword>
<dbReference type="RefSeq" id="WP_094863732.1">
    <property type="nucleotide sequence ID" value="NZ_NKYE01000009.1"/>
</dbReference>
<feature type="domain" description="Peptidase S9 prolyl oligopeptidase catalytic" evidence="1">
    <location>
        <begin position="84"/>
        <end position="226"/>
    </location>
</feature>
<dbReference type="SUPFAM" id="SSF53474">
    <property type="entry name" value="alpha/beta-Hydrolases"/>
    <property type="match status" value="1"/>
</dbReference>
<dbReference type="Pfam" id="PF00326">
    <property type="entry name" value="Peptidase_S9"/>
    <property type="match status" value="1"/>
</dbReference>
<name>A0A263D144_9PSEU</name>
<proteinExistence type="predicted"/>
<evidence type="ECO:0000259" key="1">
    <source>
        <dbReference type="Pfam" id="PF00326"/>
    </source>
</evidence>
<dbReference type="InParanoid" id="A0A263D144"/>
<dbReference type="EMBL" id="NKYE01000009">
    <property type="protein sequence ID" value="OZM72160.1"/>
    <property type="molecule type" value="Genomic_DNA"/>
</dbReference>
<dbReference type="Proteomes" id="UP000242444">
    <property type="component" value="Unassembled WGS sequence"/>
</dbReference>
<dbReference type="InterPro" id="IPR001375">
    <property type="entry name" value="Peptidase_S9_cat"/>
</dbReference>
<organism evidence="2 3">
    <name type="scientific">Amycolatopsis antarctica</name>
    <dbReference type="NCBI Taxonomy" id="1854586"/>
    <lineage>
        <taxon>Bacteria</taxon>
        <taxon>Bacillati</taxon>
        <taxon>Actinomycetota</taxon>
        <taxon>Actinomycetes</taxon>
        <taxon>Pseudonocardiales</taxon>
        <taxon>Pseudonocardiaceae</taxon>
        <taxon>Amycolatopsis</taxon>
    </lineage>
</organism>
<reference evidence="2 3" key="1">
    <citation type="submission" date="2017-07" db="EMBL/GenBank/DDBJ databases">
        <title>Amycolatopsis antarcticus sp. nov., isolated from the surface of an Antarcticus brown macroalga.</title>
        <authorList>
            <person name="Wang J."/>
            <person name="Leiva S."/>
            <person name="Huang J."/>
            <person name="Huang Y."/>
        </authorList>
    </citation>
    <scope>NUCLEOTIDE SEQUENCE [LARGE SCALE GENOMIC DNA]</scope>
    <source>
        <strain evidence="2 3">AU-G6</strain>
    </source>
</reference>
<gene>
    <name evidence="2" type="ORF">CFN78_16645</name>
</gene>
<dbReference type="GO" id="GO:0006508">
    <property type="term" value="P:proteolysis"/>
    <property type="evidence" value="ECO:0007669"/>
    <property type="project" value="InterPro"/>
</dbReference>
<dbReference type="OrthoDB" id="6059224at2"/>
<dbReference type="AlphaFoldDB" id="A0A263D144"/>
<sequence>MRSTAAVTGLAAGVPYLALPPQNHTGPAPLVVTWHMMDPPRTEAAMAAAVPMAGLPAWRVHFGLPMFGSRVPEGGPEAFYALAGQDYVLNVAGPVTERAADEFPAAVRELRRTLSIVDGPVGVVGGSAGGAVALEVMARAEVPITAAGLVNPVTTLAAVVAANERRYGVTYTWTERSRAVADRLDFVRRADELPGEVLLVLGGLDDISVTEPAARLAAALGGRGHLVTVDDLEHALAEEPGVDPAPQTPAAVTADAALTDWFRSRLTG</sequence>
<protein>
    <submittedName>
        <fullName evidence="2">Alpha/beta hydrolase</fullName>
    </submittedName>
</protein>
<dbReference type="Gene3D" id="3.40.50.1820">
    <property type="entry name" value="alpha/beta hydrolase"/>
    <property type="match status" value="1"/>
</dbReference>